<dbReference type="EMBL" id="RSCL01000002">
    <property type="protein sequence ID" value="RUT09086.1"/>
    <property type="molecule type" value="Genomic_DNA"/>
</dbReference>
<accession>A0A3S1BCC7</accession>
<keyword evidence="5" id="KW-1185">Reference proteome</keyword>
<dbReference type="GO" id="GO:0009279">
    <property type="term" value="C:cell outer membrane"/>
    <property type="evidence" value="ECO:0007669"/>
    <property type="project" value="TreeGrafter"/>
</dbReference>
<evidence type="ECO:0000313" key="5">
    <source>
        <dbReference type="Proteomes" id="UP000271624"/>
    </source>
</evidence>
<evidence type="ECO:0000256" key="3">
    <source>
        <dbReference type="PROSITE-ProRule" id="PRU00339"/>
    </source>
</evidence>
<dbReference type="Proteomes" id="UP000271624">
    <property type="component" value="Unassembled WGS sequence"/>
</dbReference>
<sequence>MIDLILSSGLTSFGALLYNFGNYKSAIDNYSLAIQCNPQDEVAYVNRGIARVVIAEYEAAIEDLNQTLQINPQNAQAYTERVLLVP</sequence>
<dbReference type="InterPro" id="IPR050498">
    <property type="entry name" value="Ycf3"/>
</dbReference>
<dbReference type="PANTHER" id="PTHR44858:SF1">
    <property type="entry name" value="UDP-N-ACETYLGLUCOSAMINE--PEPTIDE N-ACETYLGLUCOSAMINYLTRANSFERASE SPINDLY-RELATED"/>
    <property type="match status" value="1"/>
</dbReference>
<dbReference type="InterPro" id="IPR011990">
    <property type="entry name" value="TPR-like_helical_dom_sf"/>
</dbReference>
<dbReference type="PANTHER" id="PTHR44858">
    <property type="entry name" value="TETRATRICOPEPTIDE REPEAT PROTEIN 6"/>
    <property type="match status" value="1"/>
</dbReference>
<proteinExistence type="predicted"/>
<evidence type="ECO:0000256" key="1">
    <source>
        <dbReference type="ARBA" id="ARBA00022737"/>
    </source>
</evidence>
<keyword evidence="2 3" id="KW-0802">TPR repeat</keyword>
<evidence type="ECO:0000313" key="4">
    <source>
        <dbReference type="EMBL" id="RUT09086.1"/>
    </source>
</evidence>
<keyword evidence="1" id="KW-0677">Repeat</keyword>
<reference evidence="4" key="1">
    <citation type="submission" date="2018-12" db="EMBL/GenBank/DDBJ databases">
        <authorList>
            <person name="Will S."/>
            <person name="Neumann-Schaal M."/>
            <person name="Henke P."/>
        </authorList>
    </citation>
    <scope>NUCLEOTIDE SEQUENCE</scope>
    <source>
        <strain evidence="4">PCC 7102</strain>
    </source>
</reference>
<comment type="caution">
    <text evidence="4">The sequence shown here is derived from an EMBL/GenBank/DDBJ whole genome shotgun (WGS) entry which is preliminary data.</text>
</comment>
<feature type="repeat" description="TPR" evidence="3">
    <location>
        <begin position="7"/>
        <end position="40"/>
    </location>
</feature>
<gene>
    <name evidence="4" type="ORF">DSM106972_011390</name>
</gene>
<dbReference type="PROSITE" id="PS50005">
    <property type="entry name" value="TPR"/>
    <property type="match status" value="2"/>
</dbReference>
<dbReference type="AlphaFoldDB" id="A0A3S1BCC7"/>
<dbReference type="SUPFAM" id="SSF48452">
    <property type="entry name" value="TPR-like"/>
    <property type="match status" value="1"/>
</dbReference>
<evidence type="ECO:0000256" key="2">
    <source>
        <dbReference type="ARBA" id="ARBA00022803"/>
    </source>
</evidence>
<dbReference type="SMART" id="SM00028">
    <property type="entry name" value="TPR"/>
    <property type="match status" value="2"/>
</dbReference>
<protein>
    <submittedName>
        <fullName evidence="4">Uncharacterized protein</fullName>
    </submittedName>
</protein>
<organism evidence="4 5">
    <name type="scientific">Dulcicalothrix desertica PCC 7102</name>
    <dbReference type="NCBI Taxonomy" id="232991"/>
    <lineage>
        <taxon>Bacteria</taxon>
        <taxon>Bacillati</taxon>
        <taxon>Cyanobacteriota</taxon>
        <taxon>Cyanophyceae</taxon>
        <taxon>Nostocales</taxon>
        <taxon>Calotrichaceae</taxon>
        <taxon>Dulcicalothrix</taxon>
    </lineage>
</organism>
<feature type="repeat" description="TPR" evidence="3">
    <location>
        <begin position="41"/>
        <end position="74"/>
    </location>
</feature>
<dbReference type="InterPro" id="IPR019734">
    <property type="entry name" value="TPR_rpt"/>
</dbReference>
<dbReference type="Gene3D" id="1.25.40.10">
    <property type="entry name" value="Tetratricopeptide repeat domain"/>
    <property type="match status" value="1"/>
</dbReference>
<dbReference type="RefSeq" id="WP_233787159.1">
    <property type="nucleotide sequence ID" value="NZ_RSCL01000002.1"/>
</dbReference>
<reference evidence="4" key="2">
    <citation type="journal article" date="2019" name="Genome Biol. Evol.">
        <title>Day and night: Metabolic profiles and evolutionary relationships of six axenic non-marine cyanobacteria.</title>
        <authorList>
            <person name="Will S.E."/>
            <person name="Henke P."/>
            <person name="Boedeker C."/>
            <person name="Huang S."/>
            <person name="Brinkmann H."/>
            <person name="Rohde M."/>
            <person name="Jarek M."/>
            <person name="Friedl T."/>
            <person name="Seufert S."/>
            <person name="Schumacher M."/>
            <person name="Overmann J."/>
            <person name="Neumann-Schaal M."/>
            <person name="Petersen J."/>
        </authorList>
    </citation>
    <scope>NUCLEOTIDE SEQUENCE [LARGE SCALE GENOMIC DNA]</scope>
    <source>
        <strain evidence="4">PCC 7102</strain>
    </source>
</reference>
<name>A0A3S1BCC7_9CYAN</name>
<dbReference type="GO" id="GO:0046813">
    <property type="term" value="P:receptor-mediated virion attachment to host cell"/>
    <property type="evidence" value="ECO:0007669"/>
    <property type="project" value="TreeGrafter"/>
</dbReference>